<dbReference type="Gene3D" id="4.10.280.10">
    <property type="entry name" value="Helix-loop-helix DNA-binding domain"/>
    <property type="match status" value="1"/>
</dbReference>
<dbReference type="GO" id="GO:0000977">
    <property type="term" value="F:RNA polymerase II transcription regulatory region sequence-specific DNA binding"/>
    <property type="evidence" value="ECO:0007669"/>
    <property type="project" value="TreeGrafter"/>
</dbReference>
<evidence type="ECO:0000259" key="9">
    <source>
        <dbReference type="PROSITE" id="PS50888"/>
    </source>
</evidence>
<dbReference type="InterPro" id="IPR011598">
    <property type="entry name" value="bHLH_dom"/>
</dbReference>
<dbReference type="GO" id="GO:0005634">
    <property type="term" value="C:nucleus"/>
    <property type="evidence" value="ECO:0007669"/>
    <property type="project" value="UniProtKB-SubCell"/>
</dbReference>
<dbReference type="PROSITE" id="PS50112">
    <property type="entry name" value="PAS"/>
    <property type="match status" value="2"/>
</dbReference>
<dbReference type="AlphaFoldDB" id="A0AAJ7WJE2"/>
<dbReference type="InterPro" id="IPR000014">
    <property type="entry name" value="PAS"/>
</dbReference>
<dbReference type="PANTHER" id="PTHR23043">
    <property type="entry name" value="HYPOXIA-INDUCIBLE FACTOR 1 ALPHA"/>
    <property type="match status" value="1"/>
</dbReference>
<dbReference type="GO" id="GO:0046983">
    <property type="term" value="F:protein dimerization activity"/>
    <property type="evidence" value="ECO:0007669"/>
    <property type="project" value="InterPro"/>
</dbReference>
<evidence type="ECO:0000256" key="5">
    <source>
        <dbReference type="ARBA" id="ARBA00023163"/>
    </source>
</evidence>
<dbReference type="Pfam" id="PF14598">
    <property type="entry name" value="PAS_11"/>
    <property type="match status" value="1"/>
</dbReference>
<protein>
    <submittedName>
        <fullName evidence="11">Protein trachealess</fullName>
    </submittedName>
</protein>
<gene>
    <name evidence="11" type="primary">LOC100902819</name>
</gene>
<dbReference type="SUPFAM" id="SSF55785">
    <property type="entry name" value="PYP-like sensor domain (PAS domain)"/>
    <property type="match status" value="2"/>
</dbReference>
<dbReference type="CDD" id="cd00130">
    <property type="entry name" value="PAS"/>
    <property type="match status" value="2"/>
</dbReference>
<evidence type="ECO:0000313" key="10">
    <source>
        <dbReference type="Proteomes" id="UP000694867"/>
    </source>
</evidence>
<evidence type="ECO:0000259" key="8">
    <source>
        <dbReference type="PROSITE" id="PS50112"/>
    </source>
</evidence>
<dbReference type="FunFam" id="4.10.280.10:FF:000007">
    <property type="entry name" value="single-minded homolog 1 isoform X1"/>
    <property type="match status" value="1"/>
</dbReference>
<reference evidence="11" key="1">
    <citation type="submission" date="2025-08" db="UniProtKB">
        <authorList>
            <consortium name="RefSeq"/>
        </authorList>
    </citation>
    <scope>IDENTIFICATION</scope>
</reference>
<dbReference type="GO" id="GO:0000981">
    <property type="term" value="F:DNA-binding transcription factor activity, RNA polymerase II-specific"/>
    <property type="evidence" value="ECO:0007669"/>
    <property type="project" value="TreeGrafter"/>
</dbReference>
<accession>A0AAJ7WJE2</accession>
<dbReference type="SMART" id="SM00091">
    <property type="entry name" value="PAS"/>
    <property type="match status" value="2"/>
</dbReference>
<dbReference type="InterPro" id="IPR036638">
    <property type="entry name" value="HLH_DNA-bd_sf"/>
</dbReference>
<keyword evidence="10" id="KW-1185">Reference proteome</keyword>
<dbReference type="RefSeq" id="XP_028969056.1">
    <property type="nucleotide sequence ID" value="XM_029113223.1"/>
</dbReference>
<feature type="region of interest" description="Disordered" evidence="7">
    <location>
        <begin position="385"/>
        <end position="411"/>
    </location>
</feature>
<keyword evidence="5" id="KW-0804">Transcription</keyword>
<comment type="subcellular location">
    <subcellularLocation>
        <location evidence="1">Nucleus</location>
    </subcellularLocation>
</comment>
<keyword evidence="4" id="KW-0238">DNA-binding</keyword>
<feature type="compositionally biased region" description="Basic and acidic residues" evidence="7">
    <location>
        <begin position="475"/>
        <end position="486"/>
    </location>
</feature>
<dbReference type="GeneID" id="100902819"/>
<evidence type="ECO:0000313" key="11">
    <source>
        <dbReference type="RefSeq" id="XP_028969056.1"/>
    </source>
</evidence>
<dbReference type="SUPFAM" id="SSF47459">
    <property type="entry name" value="HLH, helix-loop-helix DNA-binding domain"/>
    <property type="match status" value="1"/>
</dbReference>
<evidence type="ECO:0000256" key="1">
    <source>
        <dbReference type="ARBA" id="ARBA00004123"/>
    </source>
</evidence>
<dbReference type="KEGG" id="goe:100902819"/>
<dbReference type="PANTHER" id="PTHR23043:SF26">
    <property type="entry name" value="PROTEIN TRACHEALESS"/>
    <property type="match status" value="1"/>
</dbReference>
<feature type="region of interest" description="Disordered" evidence="7">
    <location>
        <begin position="453"/>
        <end position="492"/>
    </location>
</feature>
<dbReference type="Pfam" id="PF00989">
    <property type="entry name" value="PAS"/>
    <property type="match status" value="1"/>
</dbReference>
<keyword evidence="6" id="KW-0539">Nucleus</keyword>
<organism evidence="10 11">
    <name type="scientific">Galendromus occidentalis</name>
    <name type="common">western predatory mite</name>
    <dbReference type="NCBI Taxonomy" id="34638"/>
    <lineage>
        <taxon>Eukaryota</taxon>
        <taxon>Metazoa</taxon>
        <taxon>Ecdysozoa</taxon>
        <taxon>Arthropoda</taxon>
        <taxon>Chelicerata</taxon>
        <taxon>Arachnida</taxon>
        <taxon>Acari</taxon>
        <taxon>Parasitiformes</taxon>
        <taxon>Mesostigmata</taxon>
        <taxon>Gamasina</taxon>
        <taxon>Phytoseioidea</taxon>
        <taxon>Phytoseiidae</taxon>
        <taxon>Typhlodrominae</taxon>
        <taxon>Galendromus</taxon>
    </lineage>
</organism>
<name>A0AAJ7WJE2_9ACAR</name>
<evidence type="ECO:0000256" key="7">
    <source>
        <dbReference type="SAM" id="MobiDB-lite"/>
    </source>
</evidence>
<dbReference type="FunFam" id="3.30.450.20:FF:000021">
    <property type="entry name" value="Neuronal PAS domain-containing protein 3"/>
    <property type="match status" value="1"/>
</dbReference>
<keyword evidence="3" id="KW-0805">Transcription regulation</keyword>
<dbReference type="GO" id="GO:0045944">
    <property type="term" value="P:positive regulation of transcription by RNA polymerase II"/>
    <property type="evidence" value="ECO:0007669"/>
    <property type="project" value="UniProtKB-ARBA"/>
</dbReference>
<keyword evidence="2" id="KW-0677">Repeat</keyword>
<evidence type="ECO:0000256" key="2">
    <source>
        <dbReference type="ARBA" id="ARBA00022737"/>
    </source>
</evidence>
<proteinExistence type="predicted"/>
<dbReference type="Proteomes" id="UP000694867">
    <property type="component" value="Unplaced"/>
</dbReference>
<dbReference type="SMART" id="SM00353">
    <property type="entry name" value="HLH"/>
    <property type="match status" value="1"/>
</dbReference>
<feature type="domain" description="PAS" evidence="8">
    <location>
        <begin position="268"/>
        <end position="323"/>
    </location>
</feature>
<dbReference type="PROSITE" id="PS50888">
    <property type="entry name" value="BHLH"/>
    <property type="match status" value="1"/>
</dbReference>
<evidence type="ECO:0000256" key="6">
    <source>
        <dbReference type="ARBA" id="ARBA00023242"/>
    </source>
</evidence>
<feature type="compositionally biased region" description="Pro residues" evidence="7">
    <location>
        <begin position="401"/>
        <end position="411"/>
    </location>
</feature>
<dbReference type="FunFam" id="3.30.450.20:FF:000025">
    <property type="entry name" value="Neuronal PAS domain protein 3 isoform 1"/>
    <property type="match status" value="1"/>
</dbReference>
<feature type="domain" description="BHLH" evidence="9">
    <location>
        <begin position="1"/>
        <end position="54"/>
    </location>
</feature>
<feature type="region of interest" description="Disordered" evidence="7">
    <location>
        <begin position="157"/>
        <end position="176"/>
    </location>
</feature>
<feature type="domain" description="PAS" evidence="8">
    <location>
        <begin position="90"/>
        <end position="160"/>
    </location>
</feature>
<sequence>MRKEKSRDAARSRRGKENFEFYELAKLLPLPAAITSQLDKASIIRLTISYLKLRDFSHNSDLPWIPPHEKHLLKASPLRPSRSVATEMFEQHQGTHILQSLDGFAFVLASDGRFLYISETVSIYLGLSQVEMTGSSIFDYIHQQDHSEISEQLGLAATHSPPGSAANSDDGSCDRPAATMHAGAHTAYQGLDRSFCIRMKSTLTKRGCHFKSSGYRVVLVLCHLRPQTIYTSTVNGVKTQPVLGLVSLAVALPPPSVNEVRLGCDMFVTRVNLDFRVSHCEPRVHQLLDYSADDLTGRSLYGLVHAQDVHKLRQLHMDIMQKGQSMSSYYRLMNKNGGYSWLQTCATVICASKQSTQEEQSIICVNYVISASEFESVVMDANQVPGYREPSPLKRDCTTPSPLPKPLPDPLPLSTLPISGVSKLEPVKDVACDPVSSPLTYEVLDDAKCRKKYNSNTSSKSRKRPPSSESPDCAGGKEKKEMELSRPWKNADSNVKDLEDAMKKHLPVDNNKLAQPPTIQWIGTPPTAAPSTATSSLLRQLYVNRETVIRNSNQATNGRAPYTPYGDVAPSESYHGGDFMLPYNGYEAYPTTGRDNLSMMTPVPTLPSMQRHPYELPLRPQVLVHPSLDYSPIQEPQLYHHLSGGNPWYPQPN</sequence>
<dbReference type="Pfam" id="PF23171">
    <property type="entry name" value="bHLH_HIF1A"/>
    <property type="match status" value="1"/>
</dbReference>
<evidence type="ECO:0000256" key="3">
    <source>
        <dbReference type="ARBA" id="ARBA00023015"/>
    </source>
</evidence>
<dbReference type="Gene3D" id="3.30.450.20">
    <property type="entry name" value="PAS domain"/>
    <property type="match status" value="2"/>
</dbReference>
<evidence type="ECO:0000256" key="4">
    <source>
        <dbReference type="ARBA" id="ARBA00023125"/>
    </source>
</evidence>
<dbReference type="InterPro" id="IPR013767">
    <property type="entry name" value="PAS_fold"/>
</dbReference>
<dbReference type="InterPro" id="IPR035965">
    <property type="entry name" value="PAS-like_dom_sf"/>
</dbReference>